<comment type="caution">
    <text evidence="2">The sequence shown here is derived from an EMBL/GenBank/DDBJ whole genome shotgun (WGS) entry which is preliminary data.</text>
</comment>
<keyword evidence="3" id="KW-1185">Reference proteome</keyword>
<protein>
    <recommendedName>
        <fullName evidence="1">Tf2-1-like SH3-like domain-containing protein</fullName>
    </recommendedName>
</protein>
<sequence length="162" mass="19548">MISHFVQEQPNKWSLHLKYVLFAYNTAINDTTKNTPFYLLHGYNPKFIFDHNFISTETSPEILLELEKLKNIRDELRKLLADRYLKNKKHYDSNKVQVKFKLNEKVLIKDERRKSKFAYRYNGPFKIMKQVSDVTYVVEIIKNGQLVNEYKHVSQLKKYKER</sequence>
<proteinExistence type="predicted"/>
<dbReference type="InterPro" id="IPR056924">
    <property type="entry name" value="SH3_Tf2-1"/>
</dbReference>
<accession>A0AAV0WL90</accession>
<dbReference type="GO" id="GO:0003676">
    <property type="term" value="F:nucleic acid binding"/>
    <property type="evidence" value="ECO:0007669"/>
    <property type="project" value="InterPro"/>
</dbReference>
<feature type="domain" description="Tf2-1-like SH3-like" evidence="1">
    <location>
        <begin position="96"/>
        <end position="160"/>
    </location>
</feature>
<organism evidence="2 3">
    <name type="scientific">Macrosiphum euphorbiae</name>
    <name type="common">potato aphid</name>
    <dbReference type="NCBI Taxonomy" id="13131"/>
    <lineage>
        <taxon>Eukaryota</taxon>
        <taxon>Metazoa</taxon>
        <taxon>Ecdysozoa</taxon>
        <taxon>Arthropoda</taxon>
        <taxon>Hexapoda</taxon>
        <taxon>Insecta</taxon>
        <taxon>Pterygota</taxon>
        <taxon>Neoptera</taxon>
        <taxon>Paraneoptera</taxon>
        <taxon>Hemiptera</taxon>
        <taxon>Sternorrhyncha</taxon>
        <taxon>Aphidomorpha</taxon>
        <taxon>Aphidoidea</taxon>
        <taxon>Aphididae</taxon>
        <taxon>Macrosiphini</taxon>
        <taxon>Macrosiphum</taxon>
    </lineage>
</organism>
<dbReference type="Gene3D" id="3.30.420.10">
    <property type="entry name" value="Ribonuclease H-like superfamily/Ribonuclease H"/>
    <property type="match status" value="1"/>
</dbReference>
<dbReference type="AlphaFoldDB" id="A0AAV0WL90"/>
<gene>
    <name evidence="2" type="ORF">MEUPH1_LOCUS12314</name>
</gene>
<evidence type="ECO:0000259" key="1">
    <source>
        <dbReference type="Pfam" id="PF24626"/>
    </source>
</evidence>
<dbReference type="PANTHER" id="PTHR37984:SF5">
    <property type="entry name" value="PROTEIN NYNRIN-LIKE"/>
    <property type="match status" value="1"/>
</dbReference>
<dbReference type="EMBL" id="CARXXK010000002">
    <property type="protein sequence ID" value="CAI6356596.1"/>
    <property type="molecule type" value="Genomic_DNA"/>
</dbReference>
<dbReference type="Proteomes" id="UP001160148">
    <property type="component" value="Unassembled WGS sequence"/>
</dbReference>
<dbReference type="InterPro" id="IPR050951">
    <property type="entry name" value="Retrovirus_Pol_polyprotein"/>
</dbReference>
<dbReference type="PANTHER" id="PTHR37984">
    <property type="entry name" value="PROTEIN CBG26694"/>
    <property type="match status" value="1"/>
</dbReference>
<dbReference type="InterPro" id="IPR036397">
    <property type="entry name" value="RNaseH_sf"/>
</dbReference>
<evidence type="ECO:0000313" key="3">
    <source>
        <dbReference type="Proteomes" id="UP001160148"/>
    </source>
</evidence>
<evidence type="ECO:0000313" key="2">
    <source>
        <dbReference type="EMBL" id="CAI6356596.1"/>
    </source>
</evidence>
<dbReference type="Pfam" id="PF24626">
    <property type="entry name" value="SH3_Tf2-1"/>
    <property type="match status" value="1"/>
</dbReference>
<reference evidence="2 3" key="1">
    <citation type="submission" date="2023-01" db="EMBL/GenBank/DDBJ databases">
        <authorList>
            <person name="Whitehead M."/>
        </authorList>
    </citation>
    <scope>NUCLEOTIDE SEQUENCE [LARGE SCALE GENOMIC DNA]</scope>
</reference>
<name>A0AAV0WL90_9HEMI</name>